<evidence type="ECO:0000256" key="9">
    <source>
        <dbReference type="HAMAP-Rule" id="MF_00236"/>
    </source>
</evidence>
<dbReference type="HAMAP" id="MF_00236">
    <property type="entry name" value="TatA_E"/>
    <property type="match status" value="1"/>
</dbReference>
<evidence type="ECO:0000256" key="4">
    <source>
        <dbReference type="ARBA" id="ARBA00022692"/>
    </source>
</evidence>
<dbReference type="AlphaFoldDB" id="A0A518E3K4"/>
<dbReference type="Proteomes" id="UP000317648">
    <property type="component" value="Chromosome"/>
</dbReference>
<organism evidence="11 12">
    <name type="scientific">Lignipirellula cremea</name>
    <dbReference type="NCBI Taxonomy" id="2528010"/>
    <lineage>
        <taxon>Bacteria</taxon>
        <taxon>Pseudomonadati</taxon>
        <taxon>Planctomycetota</taxon>
        <taxon>Planctomycetia</taxon>
        <taxon>Pirellulales</taxon>
        <taxon>Pirellulaceae</taxon>
        <taxon>Lignipirellula</taxon>
    </lineage>
</organism>
<dbReference type="RefSeq" id="WP_145058120.1">
    <property type="nucleotide sequence ID" value="NZ_CP036433.1"/>
</dbReference>
<sequence length="91" mass="10226">MFGMGMQELIIIGGIAVLLFGKRLPEVARSLGGSYRQFRQGLSDFQSSVDFSGDSYSPPRNIPQRRYDEVDDYEEATAPKFEPPPSEPRPE</sequence>
<dbReference type="EMBL" id="CP036433">
    <property type="protein sequence ID" value="QDU98675.1"/>
    <property type="molecule type" value="Genomic_DNA"/>
</dbReference>
<evidence type="ECO:0000256" key="7">
    <source>
        <dbReference type="ARBA" id="ARBA00023010"/>
    </source>
</evidence>
<keyword evidence="8 9" id="KW-0472">Membrane</keyword>
<evidence type="ECO:0000256" key="8">
    <source>
        <dbReference type="ARBA" id="ARBA00023136"/>
    </source>
</evidence>
<keyword evidence="2 9" id="KW-0813">Transport</keyword>
<keyword evidence="7 9" id="KW-0811">Translocation</keyword>
<evidence type="ECO:0000256" key="10">
    <source>
        <dbReference type="SAM" id="MobiDB-lite"/>
    </source>
</evidence>
<protein>
    <recommendedName>
        <fullName evidence="9">Sec-independent protein translocase protein TatA</fullName>
    </recommendedName>
</protein>
<keyword evidence="12" id="KW-1185">Reference proteome</keyword>
<comment type="function">
    <text evidence="9">Part of the twin-arginine translocation (Tat) system that transports large folded proteins containing a characteristic twin-arginine motif in their signal peptide across membranes. TatA could form the protein-conducting channel of the Tat system.</text>
</comment>
<evidence type="ECO:0000256" key="6">
    <source>
        <dbReference type="ARBA" id="ARBA00022989"/>
    </source>
</evidence>
<keyword evidence="4 9" id="KW-0812">Transmembrane</keyword>
<dbReference type="Pfam" id="PF02416">
    <property type="entry name" value="TatA_B_E"/>
    <property type="match status" value="1"/>
</dbReference>
<dbReference type="InterPro" id="IPR006312">
    <property type="entry name" value="TatA/E"/>
</dbReference>
<name>A0A518E3K4_9BACT</name>
<keyword evidence="5 9" id="KW-0653">Protein transport</keyword>
<feature type="compositionally biased region" description="Pro residues" evidence="10">
    <location>
        <begin position="81"/>
        <end position="91"/>
    </location>
</feature>
<dbReference type="PANTHER" id="PTHR42982:SF1">
    <property type="entry name" value="SEC-INDEPENDENT PROTEIN TRANSLOCASE PROTEIN TATA"/>
    <property type="match status" value="1"/>
</dbReference>
<evidence type="ECO:0000256" key="5">
    <source>
        <dbReference type="ARBA" id="ARBA00022927"/>
    </source>
</evidence>
<reference evidence="11 12" key="1">
    <citation type="submission" date="2019-02" db="EMBL/GenBank/DDBJ databases">
        <title>Deep-cultivation of Planctomycetes and their phenomic and genomic characterization uncovers novel biology.</title>
        <authorList>
            <person name="Wiegand S."/>
            <person name="Jogler M."/>
            <person name="Boedeker C."/>
            <person name="Pinto D."/>
            <person name="Vollmers J."/>
            <person name="Rivas-Marin E."/>
            <person name="Kohn T."/>
            <person name="Peeters S.H."/>
            <person name="Heuer A."/>
            <person name="Rast P."/>
            <person name="Oberbeckmann S."/>
            <person name="Bunk B."/>
            <person name="Jeske O."/>
            <person name="Meyerdierks A."/>
            <person name="Storesund J.E."/>
            <person name="Kallscheuer N."/>
            <person name="Luecker S."/>
            <person name="Lage O.M."/>
            <person name="Pohl T."/>
            <person name="Merkel B.J."/>
            <person name="Hornburger P."/>
            <person name="Mueller R.-W."/>
            <person name="Bruemmer F."/>
            <person name="Labrenz M."/>
            <person name="Spormann A.M."/>
            <person name="Op den Camp H."/>
            <person name="Overmann J."/>
            <person name="Amann R."/>
            <person name="Jetten M.S.M."/>
            <person name="Mascher T."/>
            <person name="Medema M.H."/>
            <person name="Devos D.P."/>
            <person name="Kaster A.-K."/>
            <person name="Ovreas L."/>
            <person name="Rohde M."/>
            <person name="Galperin M.Y."/>
            <person name="Jogler C."/>
        </authorList>
    </citation>
    <scope>NUCLEOTIDE SEQUENCE [LARGE SCALE GENOMIC DNA]</scope>
    <source>
        <strain evidence="11 12">Pla85_3_4</strain>
    </source>
</reference>
<dbReference type="OrthoDB" id="282899at2"/>
<evidence type="ECO:0000313" key="11">
    <source>
        <dbReference type="EMBL" id="QDU98675.1"/>
    </source>
</evidence>
<comment type="subunit">
    <text evidence="9">Forms a complex with TatC.</text>
</comment>
<evidence type="ECO:0000256" key="1">
    <source>
        <dbReference type="ARBA" id="ARBA00004162"/>
    </source>
</evidence>
<comment type="similarity">
    <text evidence="9">Belongs to the TatA/E family.</text>
</comment>
<accession>A0A518E3K4</accession>
<evidence type="ECO:0000256" key="3">
    <source>
        <dbReference type="ARBA" id="ARBA00022475"/>
    </source>
</evidence>
<proteinExistence type="inferred from homology"/>
<dbReference type="KEGG" id="lcre:Pla8534_65480"/>
<keyword evidence="3 9" id="KW-1003">Cell membrane</keyword>
<dbReference type="PANTHER" id="PTHR42982">
    <property type="entry name" value="SEC-INDEPENDENT PROTEIN TRANSLOCASE PROTEIN TATA"/>
    <property type="match status" value="1"/>
</dbReference>
<dbReference type="GO" id="GO:0033281">
    <property type="term" value="C:TAT protein transport complex"/>
    <property type="evidence" value="ECO:0007669"/>
    <property type="project" value="UniProtKB-UniRule"/>
</dbReference>
<keyword evidence="6 9" id="KW-1133">Transmembrane helix</keyword>
<dbReference type="Gene3D" id="1.20.5.3310">
    <property type="match status" value="1"/>
</dbReference>
<evidence type="ECO:0000256" key="2">
    <source>
        <dbReference type="ARBA" id="ARBA00022448"/>
    </source>
</evidence>
<evidence type="ECO:0000313" key="12">
    <source>
        <dbReference type="Proteomes" id="UP000317648"/>
    </source>
</evidence>
<dbReference type="InterPro" id="IPR003369">
    <property type="entry name" value="TatA/B/E"/>
</dbReference>
<feature type="region of interest" description="Disordered" evidence="10">
    <location>
        <begin position="46"/>
        <end position="91"/>
    </location>
</feature>
<comment type="subcellular location">
    <subcellularLocation>
        <location evidence="1 9">Cell membrane</location>
        <topology evidence="1 9">Single-pass membrane protein</topology>
    </subcellularLocation>
</comment>
<dbReference type="GO" id="GO:0008320">
    <property type="term" value="F:protein transmembrane transporter activity"/>
    <property type="evidence" value="ECO:0007669"/>
    <property type="project" value="UniProtKB-UniRule"/>
</dbReference>
<gene>
    <name evidence="9" type="primary">tatA</name>
    <name evidence="11" type="ORF">Pla8534_65480</name>
</gene>
<dbReference type="GO" id="GO:0043953">
    <property type="term" value="P:protein transport by the Tat complex"/>
    <property type="evidence" value="ECO:0007669"/>
    <property type="project" value="UniProtKB-UniRule"/>
</dbReference>